<evidence type="ECO:0000313" key="2">
    <source>
        <dbReference type="Proteomes" id="UP000837857"/>
    </source>
</evidence>
<organism evidence="1 2">
    <name type="scientific">Iphiclides podalirius</name>
    <name type="common">scarce swallowtail</name>
    <dbReference type="NCBI Taxonomy" id="110791"/>
    <lineage>
        <taxon>Eukaryota</taxon>
        <taxon>Metazoa</taxon>
        <taxon>Ecdysozoa</taxon>
        <taxon>Arthropoda</taxon>
        <taxon>Hexapoda</taxon>
        <taxon>Insecta</taxon>
        <taxon>Pterygota</taxon>
        <taxon>Neoptera</taxon>
        <taxon>Endopterygota</taxon>
        <taxon>Lepidoptera</taxon>
        <taxon>Glossata</taxon>
        <taxon>Ditrysia</taxon>
        <taxon>Papilionoidea</taxon>
        <taxon>Papilionidae</taxon>
        <taxon>Papilioninae</taxon>
        <taxon>Iphiclides</taxon>
    </lineage>
</organism>
<dbReference type="Proteomes" id="UP000837857">
    <property type="component" value="Chromosome 2"/>
</dbReference>
<accession>A0ABN8IEK9</accession>
<keyword evidence="2" id="KW-1185">Reference proteome</keyword>
<proteinExistence type="predicted"/>
<feature type="non-terminal residue" evidence="1">
    <location>
        <position position="164"/>
    </location>
</feature>
<evidence type="ECO:0000313" key="1">
    <source>
        <dbReference type="EMBL" id="CAH2049837.1"/>
    </source>
</evidence>
<reference evidence="1" key="1">
    <citation type="submission" date="2022-03" db="EMBL/GenBank/DDBJ databases">
        <authorList>
            <person name="Martin H S."/>
        </authorList>
    </citation>
    <scope>NUCLEOTIDE SEQUENCE</scope>
</reference>
<name>A0ABN8IEK9_9NEOP</name>
<gene>
    <name evidence="1" type="ORF">IPOD504_LOCUS7039</name>
</gene>
<sequence length="164" mass="18728">MKFARKAWYLVSDVTVKNCFKKAGFWKSTDEQDLPEENNVEVGPSNEEWTKLVSHESNMLMPSFKDFVQIDDDVTTAGEQTDDDIVNNCVNTCISGNDSEDEAQIPETEIKIIPMKLALNALETVHQYFEYAAVVDQAIFDKIYELEKNIQNTKTDPNEIDGFF</sequence>
<dbReference type="EMBL" id="OW152814">
    <property type="protein sequence ID" value="CAH2049837.1"/>
    <property type="molecule type" value="Genomic_DNA"/>
</dbReference>
<protein>
    <submittedName>
        <fullName evidence="1">Uncharacterized protein</fullName>
    </submittedName>
</protein>